<keyword evidence="1" id="KW-0732">Signal</keyword>
<evidence type="ECO:0000313" key="3">
    <source>
        <dbReference type="Proteomes" id="UP001595979"/>
    </source>
</evidence>
<feature type="signal peptide" evidence="1">
    <location>
        <begin position="1"/>
        <end position="20"/>
    </location>
</feature>
<reference evidence="3" key="1">
    <citation type="journal article" date="2019" name="Int. J. Syst. Evol. Microbiol.">
        <title>The Global Catalogue of Microorganisms (GCM) 10K type strain sequencing project: providing services to taxonomists for standard genome sequencing and annotation.</title>
        <authorList>
            <consortium name="The Broad Institute Genomics Platform"/>
            <consortium name="The Broad Institute Genome Sequencing Center for Infectious Disease"/>
            <person name="Wu L."/>
            <person name="Ma J."/>
        </authorList>
    </citation>
    <scope>NUCLEOTIDE SEQUENCE [LARGE SCALE GENOMIC DNA]</scope>
    <source>
        <strain evidence="3">CGMCC 1.15053</strain>
    </source>
</reference>
<dbReference type="Proteomes" id="UP001595979">
    <property type="component" value="Unassembled WGS sequence"/>
</dbReference>
<gene>
    <name evidence="2" type="ORF">ACFPQ6_12520</name>
</gene>
<accession>A0ABW1DKJ7</accession>
<proteinExistence type="predicted"/>
<comment type="caution">
    <text evidence="2">The sequence shown here is derived from an EMBL/GenBank/DDBJ whole genome shotgun (WGS) entry which is preliminary data.</text>
</comment>
<dbReference type="EMBL" id="JBHSOH010000015">
    <property type="protein sequence ID" value="MFC5849132.1"/>
    <property type="molecule type" value="Genomic_DNA"/>
</dbReference>
<dbReference type="RefSeq" id="WP_380049885.1">
    <property type="nucleotide sequence ID" value="NZ_JBHSOH010000015.1"/>
</dbReference>
<evidence type="ECO:0000313" key="2">
    <source>
        <dbReference type="EMBL" id="MFC5849132.1"/>
    </source>
</evidence>
<name>A0ABW1DKJ7_9DEIO</name>
<evidence type="ECO:0000256" key="1">
    <source>
        <dbReference type="SAM" id="SignalP"/>
    </source>
</evidence>
<feature type="chain" id="PRO_5045220919" evidence="1">
    <location>
        <begin position="21"/>
        <end position="152"/>
    </location>
</feature>
<keyword evidence="3" id="KW-1185">Reference proteome</keyword>
<protein>
    <submittedName>
        <fullName evidence="2">Uncharacterized protein</fullName>
    </submittedName>
</protein>
<organism evidence="2 3">
    <name type="scientific">Deinococcus petrolearius</name>
    <dbReference type="NCBI Taxonomy" id="1751295"/>
    <lineage>
        <taxon>Bacteria</taxon>
        <taxon>Thermotogati</taxon>
        <taxon>Deinococcota</taxon>
        <taxon>Deinococci</taxon>
        <taxon>Deinococcales</taxon>
        <taxon>Deinococcaceae</taxon>
        <taxon>Deinococcus</taxon>
    </lineage>
</organism>
<sequence>MNPVRSLLALLASASLSATAASLNLGLYQTVTVAGQSTLKKVDTTQPGQTLRQIAVAQTDKPLNTPRATIPVPANTTYAGRLELPKGASATFSLDGKAFSSQPLKTVTTTEDGRSVTRQVPAPENEYRAVRVTFGAMQVNTPYTVAYDIRVN</sequence>